<evidence type="ECO:0000313" key="1">
    <source>
        <dbReference type="EMBL" id="RFU95070.1"/>
    </source>
</evidence>
<dbReference type="AlphaFoldDB" id="A0A372MIR2"/>
<organism evidence="1 2">
    <name type="scientific">Sphaerochaeta halotolerans</name>
    <dbReference type="NCBI Taxonomy" id="2293840"/>
    <lineage>
        <taxon>Bacteria</taxon>
        <taxon>Pseudomonadati</taxon>
        <taxon>Spirochaetota</taxon>
        <taxon>Spirochaetia</taxon>
        <taxon>Spirochaetales</taxon>
        <taxon>Sphaerochaetaceae</taxon>
        <taxon>Sphaerochaeta</taxon>
    </lineage>
</organism>
<sequence length="209" mass="23864">MSCRQLEVQALSEEQDYKNGDYQRQPPSCKNSEEGSSLILVSLLWLRITMMIKKDKDNKKSALDFGGDVRSLILTLVNAAINEEVNRWNKDRHVFRTPIDQFALIQSMMRQVTAYIDAPEECVETQVCSNCGSPMAKGFVINDGEENYCSEECLHKRYSKLEYLALYAGLDHTDENVLMSVEQLTDKELDALSEINDSGTFMTEWEVII</sequence>
<accession>A0A372MIR2</accession>
<dbReference type="Proteomes" id="UP000264002">
    <property type="component" value="Unassembled WGS sequence"/>
</dbReference>
<protein>
    <submittedName>
        <fullName evidence="1">Uncharacterized protein</fullName>
    </submittedName>
</protein>
<reference evidence="1 2" key="2">
    <citation type="submission" date="2018-09" db="EMBL/GenBank/DDBJ databases">
        <title>Genome of Sphaerochaeta halotolerans strain 4-11.</title>
        <authorList>
            <person name="Nazina T.N."/>
            <person name="Sokolova D.S."/>
        </authorList>
    </citation>
    <scope>NUCLEOTIDE SEQUENCE [LARGE SCALE GENOMIC DNA]</scope>
    <source>
        <strain evidence="1 2">4-11</strain>
    </source>
</reference>
<proteinExistence type="predicted"/>
<name>A0A372MIR2_9SPIR</name>
<comment type="caution">
    <text evidence="1">The sequence shown here is derived from an EMBL/GenBank/DDBJ whole genome shotgun (WGS) entry which is preliminary data.</text>
</comment>
<reference evidence="2" key="1">
    <citation type="submission" date="2018-08" db="EMBL/GenBank/DDBJ databases">
        <authorList>
            <person name="Grouzdev D.S."/>
            <person name="Krutkina M.S."/>
        </authorList>
    </citation>
    <scope>NUCLEOTIDE SEQUENCE [LARGE SCALE GENOMIC DNA]</scope>
    <source>
        <strain evidence="2">4-11</strain>
    </source>
</reference>
<keyword evidence="2" id="KW-1185">Reference proteome</keyword>
<evidence type="ECO:0000313" key="2">
    <source>
        <dbReference type="Proteomes" id="UP000264002"/>
    </source>
</evidence>
<gene>
    <name evidence="1" type="ORF">DYP60_05430</name>
</gene>
<dbReference type="EMBL" id="QUWK01000005">
    <property type="protein sequence ID" value="RFU95070.1"/>
    <property type="molecule type" value="Genomic_DNA"/>
</dbReference>